<dbReference type="EMBL" id="JAEKNN010000033">
    <property type="protein sequence ID" value="MBJ7609271.1"/>
    <property type="molecule type" value="Genomic_DNA"/>
</dbReference>
<proteinExistence type="predicted"/>
<dbReference type="InterPro" id="IPR036291">
    <property type="entry name" value="NAD(P)-bd_dom_sf"/>
</dbReference>
<feature type="domain" description="Pyrroline-5-carboxylate reductase catalytic N-terminal" evidence="1">
    <location>
        <begin position="16"/>
        <end position="95"/>
    </location>
</feature>
<dbReference type="InterPro" id="IPR018931">
    <property type="entry name" value="DUF2520"/>
</dbReference>
<dbReference type="InterPro" id="IPR008927">
    <property type="entry name" value="6-PGluconate_DH-like_C_sf"/>
</dbReference>
<dbReference type="Pfam" id="PF10728">
    <property type="entry name" value="DUF2520"/>
    <property type="match status" value="1"/>
</dbReference>
<dbReference type="InterPro" id="IPR028939">
    <property type="entry name" value="P5C_Rdtase_cat_N"/>
</dbReference>
<dbReference type="SUPFAM" id="SSF51735">
    <property type="entry name" value="NAD(P)-binding Rossmann-fold domains"/>
    <property type="match status" value="1"/>
</dbReference>
<dbReference type="AlphaFoldDB" id="A0A934KI87"/>
<dbReference type="Gene3D" id="1.10.1040.20">
    <property type="entry name" value="ProC-like, C-terminal domain"/>
    <property type="match status" value="1"/>
</dbReference>
<protein>
    <submittedName>
        <fullName evidence="3">DUF2520 domain-containing protein</fullName>
    </submittedName>
</protein>
<comment type="caution">
    <text evidence="3">The sequence shown here is derived from an EMBL/GenBank/DDBJ whole genome shotgun (WGS) entry which is preliminary data.</text>
</comment>
<evidence type="ECO:0000259" key="1">
    <source>
        <dbReference type="Pfam" id="PF03807"/>
    </source>
</evidence>
<dbReference type="SUPFAM" id="SSF48179">
    <property type="entry name" value="6-phosphogluconate dehydrogenase C-terminal domain-like"/>
    <property type="match status" value="1"/>
</dbReference>
<accession>A0A934KI87</accession>
<dbReference type="Gene3D" id="3.40.50.720">
    <property type="entry name" value="NAD(P)-binding Rossmann-like Domain"/>
    <property type="match status" value="1"/>
</dbReference>
<evidence type="ECO:0000313" key="4">
    <source>
        <dbReference type="Proteomes" id="UP000614410"/>
    </source>
</evidence>
<dbReference type="PANTHER" id="PTHR40459">
    <property type="entry name" value="CONSERVED HYPOTHETICAL ALANINE AND LEUCINE RICH PROTEIN"/>
    <property type="match status" value="1"/>
</dbReference>
<dbReference type="Pfam" id="PF03807">
    <property type="entry name" value="F420_oxidored"/>
    <property type="match status" value="1"/>
</dbReference>
<reference evidence="3 4" key="1">
    <citation type="submission" date="2020-10" db="EMBL/GenBank/DDBJ databases">
        <title>Ca. Dormibacterota MAGs.</title>
        <authorList>
            <person name="Montgomery K."/>
        </authorList>
    </citation>
    <scope>NUCLEOTIDE SEQUENCE [LARGE SCALE GENOMIC DNA]</scope>
    <source>
        <strain evidence="3">Mitchell_Peninsula_5</strain>
    </source>
</reference>
<sequence>MTETVDATDGSARPTLAFVGAGRAGSALALGLHSAGHRIVAVHSHTPRHAARLAEATGAVVAPTAAQAARQAAITFATVPDSQIVAVAATIAASGMPLRGRALVHCSASSGPEVLAAARITGASLGAFHPLQALAGPQSARLLRGTTFTIEAAEPLVASLHALASDLGGHVLHVPPGSRGLYHAAAVLAGNAPLVLLARATTLLEDAGVEPAQAHRGLVALLAGAASNALEAGPTAALTGPVMRGDAATVARHLDVLAADPGTRELYRRLGLEVVALAGLDGREQVADTLAAVVPGRPHRVGPSMVAHPRVA</sequence>
<gene>
    <name evidence="3" type="ORF">JF887_07550</name>
</gene>
<dbReference type="InterPro" id="IPR037108">
    <property type="entry name" value="TM1727-like_C_sf"/>
</dbReference>
<dbReference type="Proteomes" id="UP000614410">
    <property type="component" value="Unassembled WGS sequence"/>
</dbReference>
<organism evidence="3 4">
    <name type="scientific">Candidatus Amunia macphersoniae</name>
    <dbReference type="NCBI Taxonomy" id="3127014"/>
    <lineage>
        <taxon>Bacteria</taxon>
        <taxon>Bacillati</taxon>
        <taxon>Candidatus Dormiibacterota</taxon>
        <taxon>Candidatus Dormibacteria</taxon>
        <taxon>Candidatus Aeolococcales</taxon>
        <taxon>Candidatus Aeolococcaceae</taxon>
        <taxon>Candidatus Amunia</taxon>
    </lineage>
</organism>
<feature type="domain" description="DUF2520" evidence="2">
    <location>
        <begin position="147"/>
        <end position="272"/>
    </location>
</feature>
<dbReference type="PANTHER" id="PTHR40459:SF1">
    <property type="entry name" value="CONSERVED HYPOTHETICAL ALANINE AND LEUCINE RICH PROTEIN"/>
    <property type="match status" value="1"/>
</dbReference>
<evidence type="ECO:0000259" key="2">
    <source>
        <dbReference type="Pfam" id="PF10728"/>
    </source>
</evidence>
<evidence type="ECO:0000313" key="3">
    <source>
        <dbReference type="EMBL" id="MBJ7609271.1"/>
    </source>
</evidence>
<name>A0A934KI87_9BACT</name>